<dbReference type="SMART" id="SM00479">
    <property type="entry name" value="EXOIII"/>
    <property type="match status" value="1"/>
</dbReference>
<keyword evidence="3" id="KW-1185">Reference proteome</keyword>
<keyword evidence="2" id="KW-0269">Exonuclease</keyword>
<dbReference type="CDD" id="cd06127">
    <property type="entry name" value="DEDDh"/>
    <property type="match status" value="1"/>
</dbReference>
<evidence type="ECO:0000313" key="3">
    <source>
        <dbReference type="Proteomes" id="UP000308901"/>
    </source>
</evidence>
<dbReference type="InterPro" id="IPR012337">
    <property type="entry name" value="RNaseH-like_sf"/>
</dbReference>
<dbReference type="GO" id="GO:0006259">
    <property type="term" value="P:DNA metabolic process"/>
    <property type="evidence" value="ECO:0007669"/>
    <property type="project" value="UniProtKB-ARBA"/>
</dbReference>
<dbReference type="Pfam" id="PF00929">
    <property type="entry name" value="RNase_T"/>
    <property type="match status" value="1"/>
</dbReference>
<organism evidence="2 3">
    <name type="scientific">Arcobacter arenosus</name>
    <dbReference type="NCBI Taxonomy" id="2576037"/>
    <lineage>
        <taxon>Bacteria</taxon>
        <taxon>Pseudomonadati</taxon>
        <taxon>Campylobacterota</taxon>
        <taxon>Epsilonproteobacteria</taxon>
        <taxon>Campylobacterales</taxon>
        <taxon>Arcobacteraceae</taxon>
        <taxon>Arcobacter</taxon>
    </lineage>
</organism>
<accession>A0A5R8Y1C1</accession>
<reference evidence="2 3" key="1">
    <citation type="submission" date="2019-05" db="EMBL/GenBank/DDBJ databases">
        <title>Arcobacter sp. nov., isolated from sea sediment.</title>
        <authorList>
            <person name="Kim W."/>
        </authorList>
    </citation>
    <scope>NUCLEOTIDE SEQUENCE [LARGE SCALE GENOMIC DNA]</scope>
    <source>
        <strain evidence="2 3">CAU 1517</strain>
    </source>
</reference>
<comment type="caution">
    <text evidence="2">The sequence shown here is derived from an EMBL/GenBank/DDBJ whole genome shotgun (WGS) entry which is preliminary data.</text>
</comment>
<dbReference type="GO" id="GO:0003676">
    <property type="term" value="F:nucleic acid binding"/>
    <property type="evidence" value="ECO:0007669"/>
    <property type="project" value="InterPro"/>
</dbReference>
<name>A0A5R8Y1C1_9BACT</name>
<sequence>MIILDFETNTLNPYDVIEAAAVKIKIQDNELVVVDKFHRYYLSRYPVNYYAFQVHRLTPELILEHRNKSEEKYASYFKEDEDFVEFCKDAKTLVAHNISFELARVEGLASFENHICTMKENKHIVKALNKNGRIKNPKLDETCIFYNIDFDDESYHSATYDVSKTYEILKCMHREKKIHLFDKLSVK</sequence>
<keyword evidence="2" id="KW-0378">Hydrolase</keyword>
<dbReference type="Proteomes" id="UP000308901">
    <property type="component" value="Unassembled WGS sequence"/>
</dbReference>
<dbReference type="InterPro" id="IPR013520">
    <property type="entry name" value="Ribonucl_H"/>
</dbReference>
<proteinExistence type="predicted"/>
<evidence type="ECO:0000259" key="1">
    <source>
        <dbReference type="SMART" id="SM00479"/>
    </source>
</evidence>
<dbReference type="RefSeq" id="WP_138152356.1">
    <property type="nucleotide sequence ID" value="NZ_VANU01000003.1"/>
</dbReference>
<dbReference type="OrthoDB" id="5343202at2"/>
<dbReference type="GO" id="GO:0004527">
    <property type="term" value="F:exonuclease activity"/>
    <property type="evidence" value="ECO:0007669"/>
    <property type="project" value="UniProtKB-KW"/>
</dbReference>
<feature type="domain" description="Exonuclease" evidence="1">
    <location>
        <begin position="1"/>
        <end position="178"/>
    </location>
</feature>
<gene>
    <name evidence="2" type="ORF">FDK22_07765</name>
</gene>
<keyword evidence="2" id="KW-0540">Nuclease</keyword>
<evidence type="ECO:0000313" key="2">
    <source>
        <dbReference type="EMBL" id="TLP38362.1"/>
    </source>
</evidence>
<dbReference type="AlphaFoldDB" id="A0A5R8Y1C1"/>
<dbReference type="SUPFAM" id="SSF53098">
    <property type="entry name" value="Ribonuclease H-like"/>
    <property type="match status" value="1"/>
</dbReference>
<protein>
    <submittedName>
        <fullName evidence="2">3'-5' exonuclease</fullName>
    </submittedName>
</protein>
<dbReference type="InterPro" id="IPR036397">
    <property type="entry name" value="RNaseH_sf"/>
</dbReference>
<dbReference type="Gene3D" id="3.30.420.10">
    <property type="entry name" value="Ribonuclease H-like superfamily/Ribonuclease H"/>
    <property type="match status" value="1"/>
</dbReference>
<dbReference type="EMBL" id="VANU01000003">
    <property type="protein sequence ID" value="TLP38362.1"/>
    <property type="molecule type" value="Genomic_DNA"/>
</dbReference>